<dbReference type="AlphaFoldDB" id="A0A1V3XLP4"/>
<organism evidence="2 3">
    <name type="scientific">Mycobacterium kansasii</name>
    <dbReference type="NCBI Taxonomy" id="1768"/>
    <lineage>
        <taxon>Bacteria</taxon>
        <taxon>Bacillati</taxon>
        <taxon>Actinomycetota</taxon>
        <taxon>Actinomycetes</taxon>
        <taxon>Mycobacteriales</taxon>
        <taxon>Mycobacteriaceae</taxon>
        <taxon>Mycobacterium</taxon>
    </lineage>
</organism>
<evidence type="ECO:0000256" key="1">
    <source>
        <dbReference type="SAM" id="MobiDB-lite"/>
    </source>
</evidence>
<evidence type="ECO:0000313" key="2">
    <source>
        <dbReference type="EMBL" id="OOK80038.1"/>
    </source>
</evidence>
<accession>A0A1V3XLP4</accession>
<feature type="compositionally biased region" description="Basic and acidic residues" evidence="1">
    <location>
        <begin position="8"/>
        <end position="18"/>
    </location>
</feature>
<dbReference type="Proteomes" id="UP000188532">
    <property type="component" value="Unassembled WGS sequence"/>
</dbReference>
<reference evidence="2 3" key="1">
    <citation type="submission" date="2017-02" db="EMBL/GenBank/DDBJ databases">
        <title>Complete genome sequences of Mycobacterium kansasii strains isolated from rhesus macaques.</title>
        <authorList>
            <person name="Panda A."/>
            <person name="Nagaraj S."/>
            <person name="Zhao X."/>
            <person name="Tettelin H."/>
            <person name="Detolla L.J."/>
        </authorList>
    </citation>
    <scope>NUCLEOTIDE SEQUENCE [LARGE SCALE GENOMIC DNA]</scope>
    <source>
        <strain evidence="2 3">11-3469</strain>
    </source>
</reference>
<feature type="region of interest" description="Disordered" evidence="1">
    <location>
        <begin position="1"/>
        <end position="54"/>
    </location>
</feature>
<sequence>MATIPRRRCGDVRRDPVKCETSQGCGPHRPANVGHNAQIQPSRGRRSTSSGVVASPSVAGYGTALGLRGREGITDIFRLMLNRCRSRCVTLS</sequence>
<protein>
    <submittedName>
        <fullName evidence="2">Uncharacterized protein</fullName>
    </submittedName>
</protein>
<comment type="caution">
    <text evidence="2">The sequence shown here is derived from an EMBL/GenBank/DDBJ whole genome shotgun (WGS) entry which is preliminary data.</text>
</comment>
<gene>
    <name evidence="2" type="ORF">BZL29_2529</name>
</gene>
<evidence type="ECO:0000313" key="3">
    <source>
        <dbReference type="Proteomes" id="UP000188532"/>
    </source>
</evidence>
<name>A0A1V3XLP4_MYCKA</name>
<dbReference type="EMBL" id="MVBN01000002">
    <property type="protein sequence ID" value="OOK80038.1"/>
    <property type="molecule type" value="Genomic_DNA"/>
</dbReference>
<proteinExistence type="predicted"/>